<dbReference type="Pfam" id="PF11901">
    <property type="entry name" value="DM9"/>
    <property type="match status" value="1"/>
</dbReference>
<evidence type="ECO:0000313" key="2">
    <source>
        <dbReference type="Proteomes" id="UP000188320"/>
    </source>
</evidence>
<gene>
    <name evidence="1" type="ORF">AX774_g7157</name>
</gene>
<dbReference type="InterPro" id="IPR006616">
    <property type="entry name" value="DM9_repeat"/>
</dbReference>
<keyword evidence="2" id="KW-1185">Reference proteome</keyword>
<dbReference type="PANTHER" id="PTHR31649">
    <property type="entry name" value="AGAP009604-PA"/>
    <property type="match status" value="1"/>
</dbReference>
<accession>A0A1R1PEM7</accession>
<comment type="caution">
    <text evidence="1">The sequence shown here is derived from an EMBL/GenBank/DDBJ whole genome shotgun (WGS) entry which is preliminary data.</text>
</comment>
<protein>
    <submittedName>
        <fullName evidence="1">Uncharacterized protein</fullName>
    </submittedName>
</protein>
<organism evidence="1 2">
    <name type="scientific">Zancudomyces culisetae</name>
    <name type="common">Gut fungus</name>
    <name type="synonym">Smittium culisetae</name>
    <dbReference type="NCBI Taxonomy" id="1213189"/>
    <lineage>
        <taxon>Eukaryota</taxon>
        <taxon>Fungi</taxon>
        <taxon>Fungi incertae sedis</taxon>
        <taxon>Zoopagomycota</taxon>
        <taxon>Kickxellomycotina</taxon>
        <taxon>Harpellomycetes</taxon>
        <taxon>Harpellales</taxon>
        <taxon>Legeriomycetaceae</taxon>
        <taxon>Zancudomyces</taxon>
    </lineage>
</organism>
<proteinExistence type="predicted"/>
<dbReference type="PANTHER" id="PTHR31649:SF1">
    <property type="entry name" value="FARNESOIC ACID O-METHYL TRANSFERASE DOMAIN-CONTAINING PROTEIN"/>
    <property type="match status" value="1"/>
</dbReference>
<dbReference type="AlphaFoldDB" id="A0A1R1PEM7"/>
<evidence type="ECO:0000313" key="1">
    <source>
        <dbReference type="EMBL" id="OMH79424.1"/>
    </source>
</evidence>
<sequence length="236" mass="26052">MNLEQFESREYRHIPEQPIVTSSAQSRIDTVSGAIPQLSLNLDSTGSVESGILNDVLGEKSEPEHDTCSNSYSKEVQINQEASKKPEFEWVPARDGYIPPNAVVGGTEIDGTPLYVGRVFYDGGLHPGKCGPHLEGGGFALGYDGKEIKLNKYFVLCGDASKLKWIEQNGNLMIIGFKPLEAGNEASGEPLYIARTEYNGGYQIGKCGEHIKEGIVFPYFKKERSEKKYTILAHLY</sequence>
<dbReference type="OrthoDB" id="2142040at2759"/>
<name>A0A1R1PEM7_ZANCU</name>
<dbReference type="SMART" id="SM00696">
    <property type="entry name" value="DM9"/>
    <property type="match status" value="1"/>
</dbReference>
<dbReference type="Proteomes" id="UP000188320">
    <property type="component" value="Unassembled WGS sequence"/>
</dbReference>
<dbReference type="EMBL" id="LSSK01001557">
    <property type="protein sequence ID" value="OMH79424.1"/>
    <property type="molecule type" value="Genomic_DNA"/>
</dbReference>
<reference evidence="2" key="1">
    <citation type="submission" date="2017-01" db="EMBL/GenBank/DDBJ databases">
        <authorList>
            <person name="Wang Y."/>
            <person name="White M."/>
            <person name="Kvist S."/>
            <person name="Moncalvo J.-M."/>
        </authorList>
    </citation>
    <scope>NUCLEOTIDE SEQUENCE [LARGE SCALE GENOMIC DNA]</scope>
    <source>
        <strain evidence="2">COL-18-3</strain>
    </source>
</reference>